<feature type="transmembrane region" description="Helical" evidence="1">
    <location>
        <begin position="37"/>
        <end position="55"/>
    </location>
</feature>
<evidence type="ECO:0000256" key="1">
    <source>
        <dbReference type="SAM" id="Phobius"/>
    </source>
</evidence>
<dbReference type="GO" id="GO:0016491">
    <property type="term" value="F:oxidoreductase activity"/>
    <property type="evidence" value="ECO:0007669"/>
    <property type="project" value="TreeGrafter"/>
</dbReference>
<accession>A0A0K2UNZ4</accession>
<dbReference type="EMBL" id="HACA01022080">
    <property type="protein sequence ID" value="CDW39441.1"/>
    <property type="molecule type" value="Transcribed_RNA"/>
</dbReference>
<feature type="transmembrane region" description="Helical" evidence="1">
    <location>
        <begin position="6"/>
        <end position="25"/>
    </location>
</feature>
<dbReference type="PANTHER" id="PTHR13077:SF6">
    <property type="entry name" value="SELENOPROTEIN F"/>
    <property type="match status" value="1"/>
</dbReference>
<dbReference type="AlphaFoldDB" id="A0A0K2UNZ4"/>
<reference evidence="2" key="1">
    <citation type="submission" date="2014-05" db="EMBL/GenBank/DDBJ databases">
        <authorList>
            <person name="Chronopoulou M."/>
        </authorList>
    </citation>
    <scope>NUCLEOTIDE SEQUENCE</scope>
    <source>
        <tissue evidence="2">Whole organism</tissue>
    </source>
</reference>
<keyword evidence="1" id="KW-1133">Transmembrane helix</keyword>
<name>A0A0K2UNZ4_LEPSM</name>
<organism evidence="2">
    <name type="scientific">Lepeophtheirus salmonis</name>
    <name type="common">Salmon louse</name>
    <name type="synonym">Caligus salmonis</name>
    <dbReference type="NCBI Taxonomy" id="72036"/>
    <lineage>
        <taxon>Eukaryota</taxon>
        <taxon>Metazoa</taxon>
        <taxon>Ecdysozoa</taxon>
        <taxon>Arthropoda</taxon>
        <taxon>Crustacea</taxon>
        <taxon>Multicrustacea</taxon>
        <taxon>Hexanauplia</taxon>
        <taxon>Copepoda</taxon>
        <taxon>Siphonostomatoida</taxon>
        <taxon>Caligidae</taxon>
        <taxon>Lepeophtheirus</taxon>
    </lineage>
</organism>
<dbReference type="GO" id="GO:0005788">
    <property type="term" value="C:endoplasmic reticulum lumen"/>
    <property type="evidence" value="ECO:0007669"/>
    <property type="project" value="TreeGrafter"/>
</dbReference>
<proteinExistence type="predicted"/>
<evidence type="ECO:0000313" key="2">
    <source>
        <dbReference type="EMBL" id="CDW39441.1"/>
    </source>
</evidence>
<keyword evidence="1" id="KW-0472">Membrane</keyword>
<keyword evidence="1" id="KW-0812">Transmembrane</keyword>
<dbReference type="PANTHER" id="PTHR13077">
    <property type="entry name" value="SELENOPROTEIN F"/>
    <property type="match status" value="1"/>
</dbReference>
<protein>
    <submittedName>
        <fullName evidence="2">15 kDa selenoproteinlike [Bombyx mori]</fullName>
    </submittedName>
</protein>
<sequence length="143" mass="16644">MVNRWRHPSLIVGNFFLFFIYLLSIENYSAHYYRRSSPLLIHVSGDLWILLVFVIGLKVQFLWKMDVLLFVNVLFLFWTHGSAEENNCSSLGFDKNVVPCSSCSDMVQFSLREVSKQCFKCCKDEENALEETKYPRAILEVCG</sequence>
<dbReference type="InterPro" id="IPR039992">
    <property type="entry name" value="Sep15_SelM"/>
</dbReference>